<sequence length="197" mass="20600">MPVSIDIEAGFADDHEEVADYVARLAELGVAGINIEDGRGNTELAEPERQADLIHTVKARVPQLFVNARTDTHWFGVDRESTLLRARLYAGAGADGLFVPGVTDSATLTTLVGATPLPLNTLYSPVGPDVDALAALGVRRISTGSALYRAALGAAIGLARSLRGDTGELSTAPDYQRIQAVLAEANTPVADPGPART</sequence>
<dbReference type="InterPro" id="IPR039556">
    <property type="entry name" value="ICL/PEPM"/>
</dbReference>
<dbReference type="Proteomes" id="UP000658127">
    <property type="component" value="Unassembled WGS sequence"/>
</dbReference>
<dbReference type="SUPFAM" id="SSF51621">
    <property type="entry name" value="Phosphoenolpyruvate/pyruvate domain"/>
    <property type="match status" value="1"/>
</dbReference>
<dbReference type="InterPro" id="IPR040442">
    <property type="entry name" value="Pyrv_kinase-like_dom_sf"/>
</dbReference>
<evidence type="ECO:0008006" key="3">
    <source>
        <dbReference type="Google" id="ProtNLM"/>
    </source>
</evidence>
<dbReference type="InterPro" id="IPR015813">
    <property type="entry name" value="Pyrv/PenolPyrv_kinase-like_dom"/>
</dbReference>
<dbReference type="Gene3D" id="3.20.20.60">
    <property type="entry name" value="Phosphoenolpyruvate-binding domains"/>
    <property type="match status" value="1"/>
</dbReference>
<protein>
    <recommendedName>
        <fullName evidence="3">Isocitrate lyase/phosphoenolpyruvate mutase family protein</fullName>
    </recommendedName>
</protein>
<accession>A0ABQ2L1B1</accession>
<reference evidence="2" key="1">
    <citation type="journal article" date="2019" name="Int. J. Syst. Evol. Microbiol.">
        <title>The Global Catalogue of Microorganisms (GCM) 10K type strain sequencing project: providing services to taxonomists for standard genome sequencing and annotation.</title>
        <authorList>
            <consortium name="The Broad Institute Genomics Platform"/>
            <consortium name="The Broad Institute Genome Sequencing Center for Infectious Disease"/>
            <person name="Wu L."/>
            <person name="Ma J."/>
        </authorList>
    </citation>
    <scope>NUCLEOTIDE SEQUENCE [LARGE SCALE GENOMIC DNA]</scope>
    <source>
        <strain evidence="2">CGMCC 4.7329</strain>
    </source>
</reference>
<comment type="caution">
    <text evidence="1">The sequence shown here is derived from an EMBL/GenBank/DDBJ whole genome shotgun (WGS) entry which is preliminary data.</text>
</comment>
<dbReference type="EMBL" id="BMNE01000010">
    <property type="protein sequence ID" value="GGN96970.1"/>
    <property type="molecule type" value="Genomic_DNA"/>
</dbReference>
<keyword evidence="2" id="KW-1185">Reference proteome</keyword>
<name>A0ABQ2L1B1_9NOCA</name>
<gene>
    <name evidence="1" type="ORF">GCM10011610_62500</name>
</gene>
<organism evidence="1 2">
    <name type="scientific">Nocardia rhizosphaerihabitans</name>
    <dbReference type="NCBI Taxonomy" id="1691570"/>
    <lineage>
        <taxon>Bacteria</taxon>
        <taxon>Bacillati</taxon>
        <taxon>Actinomycetota</taxon>
        <taxon>Actinomycetes</taxon>
        <taxon>Mycobacteriales</taxon>
        <taxon>Nocardiaceae</taxon>
        <taxon>Nocardia</taxon>
    </lineage>
</organism>
<dbReference type="PANTHER" id="PTHR42905">
    <property type="entry name" value="PHOSPHOENOLPYRUVATE CARBOXYLASE"/>
    <property type="match status" value="1"/>
</dbReference>
<evidence type="ECO:0000313" key="1">
    <source>
        <dbReference type="EMBL" id="GGN96970.1"/>
    </source>
</evidence>
<proteinExistence type="predicted"/>
<dbReference type="CDD" id="cd00377">
    <property type="entry name" value="ICL_PEPM"/>
    <property type="match status" value="1"/>
</dbReference>
<dbReference type="Pfam" id="PF13714">
    <property type="entry name" value="PEP_mutase"/>
    <property type="match status" value="1"/>
</dbReference>
<evidence type="ECO:0000313" key="2">
    <source>
        <dbReference type="Proteomes" id="UP000658127"/>
    </source>
</evidence>
<dbReference type="PANTHER" id="PTHR42905:SF16">
    <property type="entry name" value="CARBOXYPHOSPHONOENOLPYRUVATE PHOSPHONOMUTASE-LIKE PROTEIN (AFU_ORTHOLOGUE AFUA_5G07230)"/>
    <property type="match status" value="1"/>
</dbReference>